<gene>
    <name evidence="12" type="ORF">HY912_16195</name>
</gene>
<feature type="domain" description="PAC" evidence="11">
    <location>
        <begin position="396"/>
        <end position="448"/>
    </location>
</feature>
<name>A0A9D6V2S3_9BACT</name>
<dbReference type="Gene3D" id="3.30.565.10">
    <property type="entry name" value="Histidine kinase-like ATPase, C-terminal domain"/>
    <property type="match status" value="1"/>
</dbReference>
<evidence type="ECO:0000259" key="9">
    <source>
        <dbReference type="PROSITE" id="PS50110"/>
    </source>
</evidence>
<evidence type="ECO:0000256" key="2">
    <source>
        <dbReference type="ARBA" id="ARBA00012438"/>
    </source>
</evidence>
<evidence type="ECO:0000313" key="13">
    <source>
        <dbReference type="Proteomes" id="UP000807825"/>
    </source>
</evidence>
<evidence type="ECO:0000313" key="12">
    <source>
        <dbReference type="EMBL" id="MBI5251031.1"/>
    </source>
</evidence>
<evidence type="ECO:0000259" key="10">
    <source>
        <dbReference type="PROSITE" id="PS50112"/>
    </source>
</evidence>
<dbReference type="InterPro" id="IPR035965">
    <property type="entry name" value="PAS-like_dom_sf"/>
</dbReference>
<dbReference type="Pfam" id="PF13188">
    <property type="entry name" value="PAS_8"/>
    <property type="match status" value="1"/>
</dbReference>
<feature type="domain" description="PAS" evidence="10">
    <location>
        <begin position="199"/>
        <end position="265"/>
    </location>
</feature>
<dbReference type="NCBIfam" id="TIGR00229">
    <property type="entry name" value="sensory_box"/>
    <property type="match status" value="2"/>
</dbReference>
<dbReference type="SUPFAM" id="SSF52172">
    <property type="entry name" value="CheY-like"/>
    <property type="match status" value="1"/>
</dbReference>
<dbReference type="Gene3D" id="3.30.450.20">
    <property type="entry name" value="PAS domain"/>
    <property type="match status" value="3"/>
</dbReference>
<keyword evidence="3 6" id="KW-0597">Phosphoprotein</keyword>
<dbReference type="PROSITE" id="PS50110">
    <property type="entry name" value="RESPONSE_REGULATORY"/>
    <property type="match status" value="1"/>
</dbReference>
<keyword evidence="7" id="KW-0175">Coiled coil</keyword>
<dbReference type="InterPro" id="IPR001789">
    <property type="entry name" value="Sig_transdc_resp-reg_receiver"/>
</dbReference>
<dbReference type="InterPro" id="IPR000700">
    <property type="entry name" value="PAS-assoc_C"/>
</dbReference>
<dbReference type="InterPro" id="IPR004358">
    <property type="entry name" value="Sig_transdc_His_kin-like_C"/>
</dbReference>
<dbReference type="InterPro" id="IPR011006">
    <property type="entry name" value="CheY-like_superfamily"/>
</dbReference>
<dbReference type="GO" id="GO:0000155">
    <property type="term" value="F:phosphorelay sensor kinase activity"/>
    <property type="evidence" value="ECO:0007669"/>
    <property type="project" value="InterPro"/>
</dbReference>
<feature type="domain" description="Response regulatory" evidence="9">
    <location>
        <begin position="828"/>
        <end position="944"/>
    </location>
</feature>
<dbReference type="PROSITE" id="PS50112">
    <property type="entry name" value="PAS"/>
    <property type="match status" value="2"/>
</dbReference>
<evidence type="ECO:0000256" key="3">
    <source>
        <dbReference type="ARBA" id="ARBA00022553"/>
    </source>
</evidence>
<dbReference type="SUPFAM" id="SSF55874">
    <property type="entry name" value="ATPase domain of HSP90 chaperone/DNA topoisomerase II/histidine kinase"/>
    <property type="match status" value="1"/>
</dbReference>
<dbReference type="SUPFAM" id="SSF55785">
    <property type="entry name" value="PYP-like sensor domain (PAS domain)"/>
    <property type="match status" value="4"/>
</dbReference>
<evidence type="ECO:0000259" key="8">
    <source>
        <dbReference type="PROSITE" id="PS50109"/>
    </source>
</evidence>
<comment type="caution">
    <text evidence="12">The sequence shown here is derived from an EMBL/GenBank/DDBJ whole genome shotgun (WGS) entry which is preliminary data.</text>
</comment>
<dbReference type="InterPro" id="IPR000014">
    <property type="entry name" value="PAS"/>
</dbReference>
<dbReference type="Proteomes" id="UP000807825">
    <property type="component" value="Unassembled WGS sequence"/>
</dbReference>
<feature type="domain" description="Histidine kinase" evidence="8">
    <location>
        <begin position="585"/>
        <end position="808"/>
    </location>
</feature>
<dbReference type="Gene3D" id="1.10.287.130">
    <property type="match status" value="1"/>
</dbReference>
<reference evidence="12" key="1">
    <citation type="submission" date="2020-07" db="EMBL/GenBank/DDBJ databases">
        <title>Huge and variable diversity of episymbiotic CPR bacteria and DPANN archaea in groundwater ecosystems.</title>
        <authorList>
            <person name="He C.Y."/>
            <person name="Keren R."/>
            <person name="Whittaker M."/>
            <person name="Farag I.F."/>
            <person name="Doudna J."/>
            <person name="Cate J.H.D."/>
            <person name="Banfield J.F."/>
        </authorList>
    </citation>
    <scope>NUCLEOTIDE SEQUENCE</scope>
    <source>
        <strain evidence="12">NC_groundwater_1664_Pr3_B-0.1um_52_9</strain>
    </source>
</reference>
<dbReference type="SMART" id="SM00448">
    <property type="entry name" value="REC"/>
    <property type="match status" value="1"/>
</dbReference>
<dbReference type="Gene3D" id="3.40.50.2300">
    <property type="match status" value="1"/>
</dbReference>
<dbReference type="InterPro" id="IPR036097">
    <property type="entry name" value="HisK_dim/P_sf"/>
</dbReference>
<dbReference type="InterPro" id="IPR001610">
    <property type="entry name" value="PAC"/>
</dbReference>
<dbReference type="InterPro" id="IPR013656">
    <property type="entry name" value="PAS_4"/>
</dbReference>
<feature type="modified residue" description="4-aspartylphosphate" evidence="6">
    <location>
        <position position="879"/>
    </location>
</feature>
<feature type="domain" description="PAC" evidence="11">
    <location>
        <begin position="270"/>
        <end position="322"/>
    </location>
</feature>
<dbReference type="EMBL" id="JACRDE010000422">
    <property type="protein sequence ID" value="MBI5251031.1"/>
    <property type="molecule type" value="Genomic_DNA"/>
</dbReference>
<evidence type="ECO:0000256" key="6">
    <source>
        <dbReference type="PROSITE-ProRule" id="PRU00169"/>
    </source>
</evidence>
<dbReference type="CDD" id="cd00130">
    <property type="entry name" value="PAS"/>
    <property type="match status" value="2"/>
</dbReference>
<comment type="catalytic activity">
    <reaction evidence="1">
        <text>ATP + protein L-histidine = ADP + protein N-phospho-L-histidine.</text>
        <dbReference type="EC" id="2.7.13.3"/>
    </reaction>
</comment>
<dbReference type="InterPro" id="IPR003594">
    <property type="entry name" value="HATPase_dom"/>
</dbReference>
<proteinExistence type="predicted"/>
<evidence type="ECO:0000256" key="1">
    <source>
        <dbReference type="ARBA" id="ARBA00000085"/>
    </source>
</evidence>
<evidence type="ECO:0000256" key="5">
    <source>
        <dbReference type="ARBA" id="ARBA00022777"/>
    </source>
</evidence>
<dbReference type="PANTHER" id="PTHR43304">
    <property type="entry name" value="PHYTOCHROME-LIKE PROTEIN CPH1"/>
    <property type="match status" value="1"/>
</dbReference>
<dbReference type="Pfam" id="PF00072">
    <property type="entry name" value="Response_reg"/>
    <property type="match status" value="1"/>
</dbReference>
<dbReference type="CDD" id="cd00082">
    <property type="entry name" value="HisKA"/>
    <property type="match status" value="1"/>
</dbReference>
<feature type="coiled-coil region" evidence="7">
    <location>
        <begin position="171"/>
        <end position="202"/>
    </location>
</feature>
<evidence type="ECO:0000256" key="4">
    <source>
        <dbReference type="ARBA" id="ARBA00022679"/>
    </source>
</evidence>
<dbReference type="SUPFAM" id="SSF47384">
    <property type="entry name" value="Homodimeric domain of signal transducing histidine kinase"/>
    <property type="match status" value="1"/>
</dbReference>
<dbReference type="PANTHER" id="PTHR43304:SF1">
    <property type="entry name" value="PAC DOMAIN-CONTAINING PROTEIN"/>
    <property type="match status" value="1"/>
</dbReference>
<accession>A0A9D6V2S3</accession>
<dbReference type="PRINTS" id="PR00344">
    <property type="entry name" value="BCTRLSENSOR"/>
</dbReference>
<dbReference type="PROSITE" id="PS50109">
    <property type="entry name" value="HIS_KIN"/>
    <property type="match status" value="1"/>
</dbReference>
<feature type="domain" description="PAS" evidence="10">
    <location>
        <begin position="449"/>
        <end position="489"/>
    </location>
</feature>
<dbReference type="InterPro" id="IPR052162">
    <property type="entry name" value="Sensor_kinase/Photoreceptor"/>
</dbReference>
<dbReference type="InterPro" id="IPR003661">
    <property type="entry name" value="HisK_dim/P_dom"/>
</dbReference>
<sequence length="948" mass="106047">MNEKDSPTFDFDEQEQTVGFLEGSSIRTETIDLNALGDMTASGSFDLSGVKTSALGKLLNALPIPALIISRSYQIVFANKPSGGLSGKSENAYGHGFSTLFSPGDSADHARSLVGSVFSDRRTKVAETVLEINKERIWGRVHFLSIRLGGDRAVLMLVEDLTPQKKQLLLKKKHEAELQKAHDELERRVKERTTELRESETRYRTLFDESMEGIFITTTQGEILDANPSFLSMFGYEKKEMIGMDISVTYVDPEDRRTFRKEIEKNGSVKNYPLKLRRKDGSEMDCTVTATIRRDKDLTIVGYQGIMREVTDQIQAEKRIREQNQFLNSLLESVTHPFYVLDAKNYKVLLANSAARRTFSVDGLTCYSLTHGRNEPCDRSEYPCPLEEVKKTGKPVTVEHTHYDRSGAPRDVEIFAYPILDDDGQVSRIIEYAVDLSERKRTEKALKESEERMRLVIESSPVGIAIVQDGKCLFVNPNFAKMFGYDSAENLVGLPAEALVAAEERNAVVRHMGGVTKGKLSRSFELPGKKSNQELFQASMWLTSIDYKGKPSLLWFAIDISQEKALRSQLLQAQKMEAIGTLAGGIAHDFNNLLTVILGFSEILLMDRKEGDQDYADLLKIVQAARNGADLVRRILTFSRKLETRLRPIDLNYEVKQAQKLLNRTIPKMIEIEIALDANLKKINGDPGQIEQILLNLAVNAQHAMPEGGRLLIETKTLYLDDLYCQTQVDVSPGEYALLMVSDTGFGIEKHVLEHIFEPFYTTKKPGEGTGLGLAMVFGIIKSHSGHVTCYSEPGVGTTFKIYFPVIRMPGKSDLDILPAIPASGTETVLLVDDEEFVRDLGRKILSRAGYHVITACNGIEAIDTYRANKDQISLVLLDIIMPHMSGQQCLEELLKIDPNVQVIVASGFSVDDLAKRDIEARVSGFVSKPYRMTEMLKVVRDVLDAVK</sequence>
<keyword evidence="5" id="KW-0418">Kinase</keyword>
<dbReference type="SMART" id="SM00091">
    <property type="entry name" value="PAS"/>
    <property type="match status" value="4"/>
</dbReference>
<dbReference type="InterPro" id="IPR005467">
    <property type="entry name" value="His_kinase_dom"/>
</dbReference>
<dbReference type="EC" id="2.7.13.3" evidence="2"/>
<dbReference type="SMART" id="SM00388">
    <property type="entry name" value="HisKA"/>
    <property type="match status" value="1"/>
</dbReference>
<dbReference type="Pfam" id="PF08448">
    <property type="entry name" value="PAS_4"/>
    <property type="match status" value="1"/>
</dbReference>
<keyword evidence="4" id="KW-0808">Transferase</keyword>
<dbReference type="InterPro" id="IPR036890">
    <property type="entry name" value="HATPase_C_sf"/>
</dbReference>
<dbReference type="SMART" id="SM00387">
    <property type="entry name" value="HATPase_c"/>
    <property type="match status" value="1"/>
</dbReference>
<dbReference type="Pfam" id="PF00512">
    <property type="entry name" value="HisKA"/>
    <property type="match status" value="1"/>
</dbReference>
<evidence type="ECO:0000256" key="7">
    <source>
        <dbReference type="SAM" id="Coils"/>
    </source>
</evidence>
<organism evidence="12 13">
    <name type="scientific">Desulfomonile tiedjei</name>
    <dbReference type="NCBI Taxonomy" id="2358"/>
    <lineage>
        <taxon>Bacteria</taxon>
        <taxon>Pseudomonadati</taxon>
        <taxon>Thermodesulfobacteriota</taxon>
        <taxon>Desulfomonilia</taxon>
        <taxon>Desulfomonilales</taxon>
        <taxon>Desulfomonilaceae</taxon>
        <taxon>Desulfomonile</taxon>
    </lineage>
</organism>
<dbReference type="SMART" id="SM00086">
    <property type="entry name" value="PAC"/>
    <property type="match status" value="2"/>
</dbReference>
<dbReference type="PROSITE" id="PS50113">
    <property type="entry name" value="PAC"/>
    <property type="match status" value="2"/>
</dbReference>
<dbReference type="Pfam" id="PF13426">
    <property type="entry name" value="PAS_9"/>
    <property type="match status" value="1"/>
</dbReference>
<protein>
    <recommendedName>
        <fullName evidence="2">histidine kinase</fullName>
        <ecNumber evidence="2">2.7.13.3</ecNumber>
    </recommendedName>
</protein>
<dbReference type="AlphaFoldDB" id="A0A9D6V2S3"/>
<evidence type="ECO:0000259" key="11">
    <source>
        <dbReference type="PROSITE" id="PS50113"/>
    </source>
</evidence>
<dbReference type="Pfam" id="PF02518">
    <property type="entry name" value="HATPase_c"/>
    <property type="match status" value="1"/>
</dbReference>